<dbReference type="InterPro" id="IPR013078">
    <property type="entry name" value="His_Pase_superF_clade-1"/>
</dbReference>
<dbReference type="InterPro" id="IPR050275">
    <property type="entry name" value="PGM_Phosphatase"/>
</dbReference>
<accession>A0ABS2CL72</accession>
<protein>
    <submittedName>
        <fullName evidence="1">Histidine phosphatase family protein</fullName>
    </submittedName>
</protein>
<dbReference type="SMART" id="SM00855">
    <property type="entry name" value="PGAM"/>
    <property type="match status" value="1"/>
</dbReference>
<gene>
    <name evidence="1" type="ORF">JQN70_09135</name>
</gene>
<sequence length="198" mass="20634">MPDLHCPARVVLARHGEAEYETGLTTDDGGSLTATGRAQARALGDRLRDEHVARVWCSPLSRAVETAEIAAGVLGVDVVVREGLREYGVGAIAGTSTDEASAIGPVFEAWLGGDDTARIPGGERVADVVARVRAVLEEVADAHRGETVLVVSHGGAVMATVPELVGAPRVTARELVLPGGGHLVLEADEDGWRRLPSP</sequence>
<dbReference type="Gene3D" id="3.40.50.1240">
    <property type="entry name" value="Phosphoglycerate mutase-like"/>
    <property type="match status" value="1"/>
</dbReference>
<dbReference type="Pfam" id="PF00300">
    <property type="entry name" value="His_Phos_1"/>
    <property type="match status" value="1"/>
</dbReference>
<proteinExistence type="predicted"/>
<dbReference type="SUPFAM" id="SSF53254">
    <property type="entry name" value="Phosphoglycerate mutase-like"/>
    <property type="match status" value="1"/>
</dbReference>
<name>A0ABS2CL72_9MICO</name>
<dbReference type="PANTHER" id="PTHR48100:SF1">
    <property type="entry name" value="HISTIDINE PHOSPHATASE FAMILY PROTEIN-RELATED"/>
    <property type="match status" value="1"/>
</dbReference>
<dbReference type="RefSeq" id="WP_204131027.1">
    <property type="nucleotide sequence ID" value="NZ_JAFDVD010000009.1"/>
</dbReference>
<dbReference type="CDD" id="cd07067">
    <property type="entry name" value="HP_PGM_like"/>
    <property type="match status" value="1"/>
</dbReference>
<organism evidence="1 2">
    <name type="scientific">Phycicoccus sonneratiae</name>
    <dbReference type="NCBI Taxonomy" id="2807628"/>
    <lineage>
        <taxon>Bacteria</taxon>
        <taxon>Bacillati</taxon>
        <taxon>Actinomycetota</taxon>
        <taxon>Actinomycetes</taxon>
        <taxon>Micrococcales</taxon>
        <taxon>Intrasporangiaceae</taxon>
        <taxon>Phycicoccus</taxon>
    </lineage>
</organism>
<dbReference type="EMBL" id="JAFDVD010000009">
    <property type="protein sequence ID" value="MBM6400545.1"/>
    <property type="molecule type" value="Genomic_DNA"/>
</dbReference>
<dbReference type="InterPro" id="IPR029033">
    <property type="entry name" value="His_PPase_superfam"/>
</dbReference>
<dbReference type="PANTHER" id="PTHR48100">
    <property type="entry name" value="BROAD-SPECIFICITY PHOSPHATASE YOR283W-RELATED"/>
    <property type="match status" value="1"/>
</dbReference>
<keyword evidence="2" id="KW-1185">Reference proteome</keyword>
<reference evidence="1" key="1">
    <citation type="submission" date="2021-02" db="EMBL/GenBank/DDBJ databases">
        <title>Phycicoccus sp. MQZ13P-5T, whole genome shotgun sequence.</title>
        <authorList>
            <person name="Tuo L."/>
        </authorList>
    </citation>
    <scope>NUCLEOTIDE SEQUENCE</scope>
    <source>
        <strain evidence="1">MQZ13P-5</strain>
    </source>
</reference>
<evidence type="ECO:0000313" key="2">
    <source>
        <dbReference type="Proteomes" id="UP001430172"/>
    </source>
</evidence>
<comment type="caution">
    <text evidence="1">The sequence shown here is derived from an EMBL/GenBank/DDBJ whole genome shotgun (WGS) entry which is preliminary data.</text>
</comment>
<dbReference type="Proteomes" id="UP001430172">
    <property type="component" value="Unassembled WGS sequence"/>
</dbReference>
<evidence type="ECO:0000313" key="1">
    <source>
        <dbReference type="EMBL" id="MBM6400545.1"/>
    </source>
</evidence>